<keyword evidence="8" id="KW-1185">Reference proteome</keyword>
<reference evidence="7" key="1">
    <citation type="journal article" date="2020" name="Fungal Divers.">
        <title>Resolving the Mortierellaceae phylogeny through synthesis of multi-gene phylogenetics and phylogenomics.</title>
        <authorList>
            <person name="Vandepol N."/>
            <person name="Liber J."/>
            <person name="Desiro A."/>
            <person name="Na H."/>
            <person name="Kennedy M."/>
            <person name="Barry K."/>
            <person name="Grigoriev I.V."/>
            <person name="Miller A.N."/>
            <person name="O'Donnell K."/>
            <person name="Stajich J.E."/>
            <person name="Bonito G."/>
        </authorList>
    </citation>
    <scope>NUCLEOTIDE SEQUENCE</scope>
    <source>
        <strain evidence="7">MES-2147</strain>
    </source>
</reference>
<dbReference type="Proteomes" id="UP000749646">
    <property type="component" value="Unassembled WGS sequence"/>
</dbReference>
<proteinExistence type="inferred from homology"/>
<name>A0A9P6IW85_9FUNG</name>
<evidence type="ECO:0000256" key="1">
    <source>
        <dbReference type="ARBA" id="ARBA00013134"/>
    </source>
</evidence>
<evidence type="ECO:0000259" key="6">
    <source>
        <dbReference type="Pfam" id="PF01965"/>
    </source>
</evidence>
<dbReference type="GO" id="GO:0019243">
    <property type="term" value="P:methylglyoxal catabolic process to D-lactate via S-lactoyl-glutathione"/>
    <property type="evidence" value="ECO:0007669"/>
    <property type="project" value="TreeGrafter"/>
</dbReference>
<protein>
    <recommendedName>
        <fullName evidence="1">D-lactate dehydratase</fullName>
        <ecNumber evidence="1">4.2.1.130</ecNumber>
    </recommendedName>
</protein>
<dbReference type="InterPro" id="IPR002818">
    <property type="entry name" value="DJ-1/PfpI"/>
</dbReference>
<accession>A0A9P6IW85</accession>
<dbReference type="CDD" id="cd03141">
    <property type="entry name" value="GATase1_Hsp31_like"/>
    <property type="match status" value="1"/>
</dbReference>
<dbReference type="GO" id="GO:0005737">
    <property type="term" value="C:cytoplasm"/>
    <property type="evidence" value="ECO:0007669"/>
    <property type="project" value="TreeGrafter"/>
</dbReference>
<dbReference type="SUPFAM" id="SSF52317">
    <property type="entry name" value="Class I glutamine amidotransferase-like"/>
    <property type="match status" value="1"/>
</dbReference>
<dbReference type="Gene3D" id="3.40.50.880">
    <property type="match status" value="1"/>
</dbReference>
<evidence type="ECO:0000313" key="7">
    <source>
        <dbReference type="EMBL" id="KAF9950722.1"/>
    </source>
</evidence>
<dbReference type="InterPro" id="IPR029062">
    <property type="entry name" value="Class_I_gatase-like"/>
</dbReference>
<evidence type="ECO:0000256" key="2">
    <source>
        <dbReference type="ARBA" id="ARBA00023016"/>
    </source>
</evidence>
<sequence length="235" mass="25253">MAEKKKILFILTSHGELGDTGRPTGWYAEEAAEPATILAEHYDIIFASPKGGNAPLDPESVKAAQGNHVVETFLNNSTIMDKIHNTHKLEEFAAKGAEFEAIVYPGGHGPMFDLEHNEIAQKITAQAYEAGKVVAAVCHGPIALTGVKLSNGELLVKGKEVTGFSNVEEEQINLTKAVPVLLETKFKEIGAKYTKANDPWGEKVVTDGRVVTGQNPASAREFGHAIHKAIQASSQ</sequence>
<dbReference type="Pfam" id="PF01965">
    <property type="entry name" value="DJ-1_PfpI"/>
    <property type="match status" value="1"/>
</dbReference>
<keyword evidence="3" id="KW-0456">Lyase</keyword>
<evidence type="ECO:0000256" key="3">
    <source>
        <dbReference type="ARBA" id="ARBA00023239"/>
    </source>
</evidence>
<feature type="domain" description="DJ-1/PfpI" evidence="6">
    <location>
        <begin position="80"/>
        <end position="228"/>
    </location>
</feature>
<dbReference type="EC" id="4.2.1.130" evidence="1"/>
<organism evidence="7 8">
    <name type="scientific">Modicella reniformis</name>
    <dbReference type="NCBI Taxonomy" id="1440133"/>
    <lineage>
        <taxon>Eukaryota</taxon>
        <taxon>Fungi</taxon>
        <taxon>Fungi incertae sedis</taxon>
        <taxon>Mucoromycota</taxon>
        <taxon>Mortierellomycotina</taxon>
        <taxon>Mortierellomycetes</taxon>
        <taxon>Mortierellales</taxon>
        <taxon>Mortierellaceae</taxon>
        <taxon>Modicella</taxon>
    </lineage>
</organism>
<evidence type="ECO:0000256" key="4">
    <source>
        <dbReference type="ARBA" id="ARBA00038493"/>
    </source>
</evidence>
<comment type="caution">
    <text evidence="7">The sequence shown here is derived from an EMBL/GenBank/DDBJ whole genome shotgun (WGS) entry which is preliminary data.</text>
</comment>
<dbReference type="OrthoDB" id="543156at2759"/>
<dbReference type="EMBL" id="JAAAHW010007151">
    <property type="protein sequence ID" value="KAF9950722.1"/>
    <property type="molecule type" value="Genomic_DNA"/>
</dbReference>
<dbReference type="PANTHER" id="PTHR48094">
    <property type="entry name" value="PROTEIN/NUCLEIC ACID DEGLYCASE DJ-1-RELATED"/>
    <property type="match status" value="1"/>
</dbReference>
<dbReference type="InterPro" id="IPR050325">
    <property type="entry name" value="Prot/Nucl_acid_deglycase"/>
</dbReference>
<evidence type="ECO:0000313" key="8">
    <source>
        <dbReference type="Proteomes" id="UP000749646"/>
    </source>
</evidence>
<dbReference type="GO" id="GO:0019172">
    <property type="term" value="F:glyoxalase III activity"/>
    <property type="evidence" value="ECO:0007669"/>
    <property type="project" value="UniProtKB-EC"/>
</dbReference>
<comment type="catalytic activity">
    <reaction evidence="5">
        <text>methylglyoxal + H2O = (R)-lactate + H(+)</text>
        <dbReference type="Rhea" id="RHEA:27754"/>
        <dbReference type="ChEBI" id="CHEBI:15377"/>
        <dbReference type="ChEBI" id="CHEBI:15378"/>
        <dbReference type="ChEBI" id="CHEBI:16004"/>
        <dbReference type="ChEBI" id="CHEBI:17158"/>
        <dbReference type="EC" id="4.2.1.130"/>
    </reaction>
</comment>
<gene>
    <name evidence="7" type="ORF">BGZ65_006409</name>
</gene>
<keyword evidence="2" id="KW-0346">Stress response</keyword>
<dbReference type="PANTHER" id="PTHR48094:SF11">
    <property type="entry name" value="GLUTATHIONE-INDEPENDENT GLYOXALASE HSP31-RELATED"/>
    <property type="match status" value="1"/>
</dbReference>
<dbReference type="AlphaFoldDB" id="A0A9P6IW85"/>
<comment type="similarity">
    <text evidence="4">Belongs to the peptidase C56 family. HSP31-like subfamily.</text>
</comment>
<evidence type="ECO:0000256" key="5">
    <source>
        <dbReference type="ARBA" id="ARBA00048082"/>
    </source>
</evidence>